<dbReference type="Proteomes" id="UP001586593">
    <property type="component" value="Unassembled WGS sequence"/>
</dbReference>
<sequence>MQESLDKTTVDTISLLEARLLRLEHLLYGPSTPTDEAPREAAVHSLAELEHRFSALLSSVRVYAELLKIYKSYPSLFQSPTLGVAPTQLSPEALRATVLSFATAFPRTASALTVATSDSPVPDAASSAALAALAPRARGVEALQKAQAAEAAELRHRSETVLRRWYEGRVLHYGSWVAEMERRVEGMETKVRRTERKVLEEKGEEET</sequence>
<evidence type="ECO:0000313" key="2">
    <source>
        <dbReference type="EMBL" id="KAL1873099.1"/>
    </source>
</evidence>
<keyword evidence="3" id="KW-1185">Reference proteome</keyword>
<accession>A0ABR3XAY3</accession>
<dbReference type="Pfam" id="PF07426">
    <property type="entry name" value="Dynactin_p22"/>
    <property type="match status" value="1"/>
</dbReference>
<protein>
    <recommendedName>
        <fullName evidence="4">Nuclear distribution protein RO10</fullName>
    </recommendedName>
</protein>
<comment type="caution">
    <text evidence="2">The sequence shown here is derived from an EMBL/GenBank/DDBJ whole genome shotgun (WGS) entry which is preliminary data.</text>
</comment>
<proteinExistence type="predicted"/>
<reference evidence="2 3" key="1">
    <citation type="journal article" date="2024" name="Commun. Biol.">
        <title>Comparative genomic analysis of thermophilic fungi reveals convergent evolutionary adaptations and gene losses.</title>
        <authorList>
            <person name="Steindorff A.S."/>
            <person name="Aguilar-Pontes M.V."/>
            <person name="Robinson A.J."/>
            <person name="Andreopoulos B."/>
            <person name="LaButti K."/>
            <person name="Kuo A."/>
            <person name="Mondo S."/>
            <person name="Riley R."/>
            <person name="Otillar R."/>
            <person name="Haridas S."/>
            <person name="Lipzen A."/>
            <person name="Grimwood J."/>
            <person name="Schmutz J."/>
            <person name="Clum A."/>
            <person name="Reid I.D."/>
            <person name="Moisan M.C."/>
            <person name="Butler G."/>
            <person name="Nguyen T.T.M."/>
            <person name="Dewar K."/>
            <person name="Conant G."/>
            <person name="Drula E."/>
            <person name="Henrissat B."/>
            <person name="Hansel C."/>
            <person name="Singer S."/>
            <person name="Hutchinson M.I."/>
            <person name="de Vries R.P."/>
            <person name="Natvig D.O."/>
            <person name="Powell A.J."/>
            <person name="Tsang A."/>
            <person name="Grigoriev I.V."/>
        </authorList>
    </citation>
    <scope>NUCLEOTIDE SEQUENCE [LARGE SCALE GENOMIC DNA]</scope>
    <source>
        <strain evidence="2 3">ATCC 24622</strain>
    </source>
</reference>
<evidence type="ECO:0000313" key="3">
    <source>
        <dbReference type="Proteomes" id="UP001586593"/>
    </source>
</evidence>
<name>A0ABR3XAY3_9PEZI</name>
<feature type="coiled-coil region" evidence="1">
    <location>
        <begin position="177"/>
        <end position="204"/>
    </location>
</feature>
<dbReference type="EMBL" id="JAZHXJ010000126">
    <property type="protein sequence ID" value="KAL1873099.1"/>
    <property type="molecule type" value="Genomic_DNA"/>
</dbReference>
<keyword evidence="1" id="KW-0175">Coiled coil</keyword>
<gene>
    <name evidence="2" type="ORF">VTK73DRAFT_1104</name>
</gene>
<organism evidence="2 3">
    <name type="scientific">Phialemonium thermophilum</name>
    <dbReference type="NCBI Taxonomy" id="223376"/>
    <lineage>
        <taxon>Eukaryota</taxon>
        <taxon>Fungi</taxon>
        <taxon>Dikarya</taxon>
        <taxon>Ascomycota</taxon>
        <taxon>Pezizomycotina</taxon>
        <taxon>Sordariomycetes</taxon>
        <taxon>Sordariomycetidae</taxon>
        <taxon>Cephalothecales</taxon>
        <taxon>Cephalothecaceae</taxon>
        <taxon>Phialemonium</taxon>
    </lineage>
</organism>
<dbReference type="InterPro" id="IPR009991">
    <property type="entry name" value="DCTN3"/>
</dbReference>
<evidence type="ECO:0000256" key="1">
    <source>
        <dbReference type="SAM" id="Coils"/>
    </source>
</evidence>
<evidence type="ECO:0008006" key="4">
    <source>
        <dbReference type="Google" id="ProtNLM"/>
    </source>
</evidence>